<reference evidence="2" key="1">
    <citation type="submission" date="2018-02" db="EMBL/GenBank/DDBJ databases">
        <title>Rhizophora mucronata_Transcriptome.</title>
        <authorList>
            <person name="Meera S.P."/>
            <person name="Sreeshan A."/>
            <person name="Augustine A."/>
        </authorList>
    </citation>
    <scope>NUCLEOTIDE SEQUENCE</scope>
    <source>
        <tissue evidence="2">Leaf</tissue>
    </source>
</reference>
<protein>
    <submittedName>
        <fullName evidence="2">Uncharacterized protein</fullName>
    </submittedName>
</protein>
<evidence type="ECO:0000313" key="2">
    <source>
        <dbReference type="EMBL" id="MBW80968.1"/>
    </source>
</evidence>
<dbReference type="AlphaFoldDB" id="A0A2P2IIB5"/>
<accession>A0A2P2IIB5</accession>
<name>A0A2P2IIB5_RHIMU</name>
<keyword evidence="1" id="KW-0812">Transmembrane</keyword>
<keyword evidence="1" id="KW-0472">Membrane</keyword>
<evidence type="ECO:0000256" key="1">
    <source>
        <dbReference type="SAM" id="Phobius"/>
    </source>
</evidence>
<feature type="transmembrane region" description="Helical" evidence="1">
    <location>
        <begin position="22"/>
        <end position="40"/>
    </location>
</feature>
<sequence length="49" mass="6012">MIIFIDCFTHVFKIFACNSLDIMFIFSFILFYNELSIWLSKRYSMRSRC</sequence>
<dbReference type="EMBL" id="GGEC01000485">
    <property type="protein sequence ID" value="MBW80968.1"/>
    <property type="molecule type" value="Transcribed_RNA"/>
</dbReference>
<organism evidence="2">
    <name type="scientific">Rhizophora mucronata</name>
    <name type="common">Asiatic mangrove</name>
    <dbReference type="NCBI Taxonomy" id="61149"/>
    <lineage>
        <taxon>Eukaryota</taxon>
        <taxon>Viridiplantae</taxon>
        <taxon>Streptophyta</taxon>
        <taxon>Embryophyta</taxon>
        <taxon>Tracheophyta</taxon>
        <taxon>Spermatophyta</taxon>
        <taxon>Magnoliopsida</taxon>
        <taxon>eudicotyledons</taxon>
        <taxon>Gunneridae</taxon>
        <taxon>Pentapetalae</taxon>
        <taxon>rosids</taxon>
        <taxon>fabids</taxon>
        <taxon>Malpighiales</taxon>
        <taxon>Rhizophoraceae</taxon>
        <taxon>Rhizophora</taxon>
    </lineage>
</organism>
<proteinExistence type="predicted"/>
<keyword evidence="1" id="KW-1133">Transmembrane helix</keyword>